<protein>
    <recommendedName>
        <fullName evidence="4">Conjugal transfer protein</fullName>
    </recommendedName>
</protein>
<proteinExistence type="predicted"/>
<dbReference type="EMBL" id="FMTL01000010">
    <property type="protein sequence ID" value="SCW89164.1"/>
    <property type="molecule type" value="Genomic_DNA"/>
</dbReference>
<dbReference type="RefSeq" id="WP_208597448.1">
    <property type="nucleotide sequence ID" value="NZ_FMTL01000010.1"/>
</dbReference>
<comment type="caution">
    <text evidence="2">The sequence shown here is derived from an EMBL/GenBank/DDBJ whole genome shotgun (WGS) entry which is preliminary data.</text>
</comment>
<keyword evidence="1" id="KW-0812">Transmembrane</keyword>
<feature type="transmembrane region" description="Helical" evidence="1">
    <location>
        <begin position="14"/>
        <end position="36"/>
    </location>
</feature>
<evidence type="ECO:0000256" key="1">
    <source>
        <dbReference type="SAM" id="Phobius"/>
    </source>
</evidence>
<reference evidence="2 3" key="1">
    <citation type="submission" date="2016-10" db="EMBL/GenBank/DDBJ databases">
        <authorList>
            <person name="Varghese N."/>
            <person name="Submissions S."/>
        </authorList>
    </citation>
    <scope>NUCLEOTIDE SEQUENCE [LARGE SCALE GENOMIC DNA]</scope>
    <source>
        <strain evidence="2 3">DSM 17833</strain>
    </source>
</reference>
<keyword evidence="1" id="KW-0472">Membrane</keyword>
<feature type="transmembrane region" description="Helical" evidence="1">
    <location>
        <begin position="48"/>
        <end position="71"/>
    </location>
</feature>
<keyword evidence="3" id="KW-1185">Reference proteome</keyword>
<gene>
    <name evidence="2" type="ORF">SAMN05216370_0005</name>
</gene>
<name>A0AB37ZD96_9PSED</name>
<accession>A0AB37ZD96</accession>
<sequence length="105" mass="11751">MNQQQIQAKQQNKYLQLFLGFMAMFFYNYAVAAGGLDEATNQANEIKTWAYGFLGVGVFIYLIYLVVMALLDRKQWADVLVGVGYVAIAGAIIVVGEWAWSIWGS</sequence>
<evidence type="ECO:0000313" key="3">
    <source>
        <dbReference type="Proteomes" id="UP000242418"/>
    </source>
</evidence>
<organism evidence="2 3">
    <name type="scientific">Pseudomonas peli</name>
    <dbReference type="NCBI Taxonomy" id="592361"/>
    <lineage>
        <taxon>Bacteria</taxon>
        <taxon>Pseudomonadati</taxon>
        <taxon>Pseudomonadota</taxon>
        <taxon>Gammaproteobacteria</taxon>
        <taxon>Pseudomonadales</taxon>
        <taxon>Pseudomonadaceae</taxon>
        <taxon>Pseudomonas</taxon>
    </lineage>
</organism>
<feature type="transmembrane region" description="Helical" evidence="1">
    <location>
        <begin position="83"/>
        <end position="103"/>
    </location>
</feature>
<evidence type="ECO:0008006" key="4">
    <source>
        <dbReference type="Google" id="ProtNLM"/>
    </source>
</evidence>
<evidence type="ECO:0000313" key="2">
    <source>
        <dbReference type="EMBL" id="SCW89164.1"/>
    </source>
</evidence>
<dbReference type="AlphaFoldDB" id="A0AB37ZD96"/>
<keyword evidence="1" id="KW-1133">Transmembrane helix</keyword>
<dbReference type="Proteomes" id="UP000242418">
    <property type="component" value="Unassembled WGS sequence"/>
</dbReference>